<dbReference type="RefSeq" id="WP_124972304.1">
    <property type="nucleotide sequence ID" value="NZ_BDQK01000009.1"/>
</dbReference>
<comment type="similarity">
    <text evidence="1">Belongs to the phD/YefM antitoxin family.</text>
</comment>
<dbReference type="OrthoDB" id="488160at2"/>
<keyword evidence="3" id="KW-1185">Reference proteome</keyword>
<dbReference type="InterPro" id="IPR036165">
    <property type="entry name" value="YefM-like_sf"/>
</dbReference>
<dbReference type="SUPFAM" id="SSF143120">
    <property type="entry name" value="YefM-like"/>
    <property type="match status" value="1"/>
</dbReference>
<dbReference type="AlphaFoldDB" id="A0A401IHF1"/>
<proteinExistence type="inferred from homology"/>
<reference evidence="3" key="1">
    <citation type="submission" date="2017-05" db="EMBL/GenBank/DDBJ databases">
        <title>Physiological properties and genetic analysis related to exopolysaccharide production of fresh-water unicellular cyanobacterium Aphanothece sacrum, Suizenji Nori, that has been cultured as a food source in Japan.</title>
        <authorList>
            <person name="Kanesaki Y."/>
            <person name="Yoshikawa S."/>
            <person name="Ohki K."/>
        </authorList>
    </citation>
    <scope>NUCLEOTIDE SEQUENCE [LARGE SCALE GENOMIC DNA]</scope>
    <source>
        <strain evidence="3">FPU1</strain>
    </source>
</reference>
<accession>A0A401IHF1</accession>
<evidence type="ECO:0000256" key="1">
    <source>
        <dbReference type="ARBA" id="ARBA00009981"/>
    </source>
</evidence>
<evidence type="ECO:0000313" key="2">
    <source>
        <dbReference type="EMBL" id="GBF80630.1"/>
    </source>
</evidence>
<comment type="caution">
    <text evidence="2">The sequence shown here is derived from an EMBL/GenBank/DDBJ whole genome shotgun (WGS) entry which is preliminary data.</text>
</comment>
<dbReference type="EMBL" id="BDQK01000009">
    <property type="protein sequence ID" value="GBF80630.1"/>
    <property type="molecule type" value="Genomic_DNA"/>
</dbReference>
<name>A0A401IHF1_APHSA</name>
<dbReference type="Proteomes" id="UP000287247">
    <property type="component" value="Unassembled WGS sequence"/>
</dbReference>
<evidence type="ECO:0000313" key="3">
    <source>
        <dbReference type="Proteomes" id="UP000287247"/>
    </source>
</evidence>
<sequence>MFALQYNGVKNKGFVMKKVNVTQVQDSFDDFLNCIDQEQIVIEKEGKAIATLINYEEWKRLKQLEMELMNEDKESFYTVEEVIAEYNQIHGTEFTLENLKSV</sequence>
<organism evidence="2 3">
    <name type="scientific">Aphanothece sacrum FPU1</name>
    <dbReference type="NCBI Taxonomy" id="1920663"/>
    <lineage>
        <taxon>Bacteria</taxon>
        <taxon>Bacillati</taxon>
        <taxon>Cyanobacteriota</taxon>
        <taxon>Cyanophyceae</taxon>
        <taxon>Oscillatoriophycideae</taxon>
        <taxon>Chroococcales</taxon>
        <taxon>Aphanothecaceae</taxon>
        <taxon>Aphanothece</taxon>
    </lineage>
</organism>
<gene>
    <name evidence="2" type="ORF">AsFPU1_2034</name>
</gene>
<protein>
    <submittedName>
        <fullName evidence="2">Sugar ABC transporter substrate-binding protein</fullName>
    </submittedName>
</protein>